<sequence>MLWAPVVWWIRMYCVMLQANWPFTSKVRALEHLVGGSETQMDILSRLRLGSVRRCCWLLLLKREQKKITEIRQARRLIIEQPTGFSIPFLEDQSVRDELAKVQGEEESRRMTFMNGGRGSGSSTPLRKRNRTGLLIANKLVQDFLKLFPCLPPPSLKRLKWRA</sequence>
<evidence type="ECO:0000313" key="2">
    <source>
        <dbReference type="EMBL" id="ORY39079.1"/>
    </source>
</evidence>
<gene>
    <name evidence="2" type="ORF">BCR33DRAFT_417687</name>
</gene>
<dbReference type="Proteomes" id="UP000193642">
    <property type="component" value="Unassembled WGS sequence"/>
</dbReference>
<name>A0A1Y2BWE5_9FUNG</name>
<evidence type="ECO:0000313" key="3">
    <source>
        <dbReference type="Proteomes" id="UP000193642"/>
    </source>
</evidence>
<keyword evidence="1" id="KW-0732">Signal</keyword>
<feature type="chain" id="PRO_5013096028" evidence="1">
    <location>
        <begin position="20"/>
        <end position="163"/>
    </location>
</feature>
<dbReference type="OrthoDB" id="438440at2759"/>
<accession>A0A1Y2BWE5</accession>
<evidence type="ECO:0000256" key="1">
    <source>
        <dbReference type="SAM" id="SignalP"/>
    </source>
</evidence>
<feature type="signal peptide" evidence="1">
    <location>
        <begin position="1"/>
        <end position="19"/>
    </location>
</feature>
<dbReference type="AlphaFoldDB" id="A0A1Y2BWE5"/>
<dbReference type="EMBL" id="MCGO01000041">
    <property type="protein sequence ID" value="ORY39079.1"/>
    <property type="molecule type" value="Genomic_DNA"/>
</dbReference>
<organism evidence="2 3">
    <name type="scientific">Rhizoclosmatium globosum</name>
    <dbReference type="NCBI Taxonomy" id="329046"/>
    <lineage>
        <taxon>Eukaryota</taxon>
        <taxon>Fungi</taxon>
        <taxon>Fungi incertae sedis</taxon>
        <taxon>Chytridiomycota</taxon>
        <taxon>Chytridiomycota incertae sedis</taxon>
        <taxon>Chytridiomycetes</taxon>
        <taxon>Chytridiales</taxon>
        <taxon>Chytriomycetaceae</taxon>
        <taxon>Rhizoclosmatium</taxon>
    </lineage>
</organism>
<keyword evidence="3" id="KW-1185">Reference proteome</keyword>
<protein>
    <submittedName>
        <fullName evidence="2">Uncharacterized protein</fullName>
    </submittedName>
</protein>
<proteinExistence type="predicted"/>
<comment type="caution">
    <text evidence="2">The sequence shown here is derived from an EMBL/GenBank/DDBJ whole genome shotgun (WGS) entry which is preliminary data.</text>
</comment>
<reference evidence="2 3" key="1">
    <citation type="submission" date="2016-07" db="EMBL/GenBank/DDBJ databases">
        <title>Pervasive Adenine N6-methylation of Active Genes in Fungi.</title>
        <authorList>
            <consortium name="DOE Joint Genome Institute"/>
            <person name="Mondo S.J."/>
            <person name="Dannebaum R.O."/>
            <person name="Kuo R.C."/>
            <person name="Labutti K."/>
            <person name="Haridas S."/>
            <person name="Kuo A."/>
            <person name="Salamov A."/>
            <person name="Ahrendt S.R."/>
            <person name="Lipzen A."/>
            <person name="Sullivan W."/>
            <person name="Andreopoulos W.B."/>
            <person name="Clum A."/>
            <person name="Lindquist E."/>
            <person name="Daum C."/>
            <person name="Ramamoorthy G.K."/>
            <person name="Gryganskyi A."/>
            <person name="Culley D."/>
            <person name="Magnuson J.K."/>
            <person name="James T.Y."/>
            <person name="O'Malley M.A."/>
            <person name="Stajich J.E."/>
            <person name="Spatafora J.W."/>
            <person name="Visel A."/>
            <person name="Grigoriev I.V."/>
        </authorList>
    </citation>
    <scope>NUCLEOTIDE SEQUENCE [LARGE SCALE GENOMIC DNA]</scope>
    <source>
        <strain evidence="2 3">JEL800</strain>
    </source>
</reference>